<dbReference type="OrthoDB" id="3665990at2759"/>
<dbReference type="OMA" id="KGSIWPG"/>
<sequence length="135" mass="15236">MSTSPQTHPLLTRDHYDTKNTLSIFHDESKKRGLIIVIVLSVFATVGMLALICLLICLKRKRDRRNKAAKMDAEKGSIWPGMKKGKYQKVEDEDHREGVWSADMELDERTAYNGAGYGEGVGKEPYRPTDSHASK</sequence>
<dbReference type="HOGENOM" id="CLU_1885556_0_0_1"/>
<feature type="transmembrane region" description="Helical" evidence="2">
    <location>
        <begin position="34"/>
        <end position="58"/>
    </location>
</feature>
<keyword evidence="2" id="KW-0472">Membrane</keyword>
<dbReference type="EMBL" id="KB445580">
    <property type="protein sequence ID" value="EMD88854.1"/>
    <property type="molecule type" value="Genomic_DNA"/>
</dbReference>
<proteinExistence type="predicted"/>
<organism evidence="3 4">
    <name type="scientific">Cochliobolus heterostrophus (strain C5 / ATCC 48332 / race O)</name>
    <name type="common">Southern corn leaf blight fungus</name>
    <name type="synonym">Bipolaris maydis</name>
    <dbReference type="NCBI Taxonomy" id="701091"/>
    <lineage>
        <taxon>Eukaryota</taxon>
        <taxon>Fungi</taxon>
        <taxon>Dikarya</taxon>
        <taxon>Ascomycota</taxon>
        <taxon>Pezizomycotina</taxon>
        <taxon>Dothideomycetes</taxon>
        <taxon>Pleosporomycetidae</taxon>
        <taxon>Pleosporales</taxon>
        <taxon>Pleosporineae</taxon>
        <taxon>Pleosporaceae</taxon>
        <taxon>Bipolaris</taxon>
    </lineage>
</organism>
<keyword evidence="4" id="KW-1185">Reference proteome</keyword>
<reference evidence="3 4" key="1">
    <citation type="journal article" date="2012" name="PLoS Pathog.">
        <title>Diverse lifestyles and strategies of plant pathogenesis encoded in the genomes of eighteen Dothideomycetes fungi.</title>
        <authorList>
            <person name="Ohm R.A."/>
            <person name="Feau N."/>
            <person name="Henrissat B."/>
            <person name="Schoch C.L."/>
            <person name="Horwitz B.A."/>
            <person name="Barry K.W."/>
            <person name="Condon B.J."/>
            <person name="Copeland A.C."/>
            <person name="Dhillon B."/>
            <person name="Glaser F."/>
            <person name="Hesse C.N."/>
            <person name="Kosti I."/>
            <person name="LaButti K."/>
            <person name="Lindquist E.A."/>
            <person name="Lucas S."/>
            <person name="Salamov A.A."/>
            <person name="Bradshaw R.E."/>
            <person name="Ciuffetti L."/>
            <person name="Hamelin R.C."/>
            <person name="Kema G.H.J."/>
            <person name="Lawrence C."/>
            <person name="Scott J.A."/>
            <person name="Spatafora J.W."/>
            <person name="Turgeon B.G."/>
            <person name="de Wit P.J.G.M."/>
            <person name="Zhong S."/>
            <person name="Goodwin S.B."/>
            <person name="Grigoriev I.V."/>
        </authorList>
    </citation>
    <scope>NUCLEOTIDE SEQUENCE [LARGE SCALE GENOMIC DNA]</scope>
    <source>
        <strain evidence="4">C5 / ATCC 48332 / race O</strain>
    </source>
</reference>
<name>M2TQR9_COCH5</name>
<feature type="region of interest" description="Disordered" evidence="1">
    <location>
        <begin position="113"/>
        <end position="135"/>
    </location>
</feature>
<gene>
    <name evidence="3" type="ORF">COCHEDRAFT_1205961</name>
</gene>
<dbReference type="Proteomes" id="UP000016936">
    <property type="component" value="Unassembled WGS sequence"/>
</dbReference>
<keyword evidence="2" id="KW-1133">Transmembrane helix</keyword>
<evidence type="ECO:0000313" key="4">
    <source>
        <dbReference type="Proteomes" id="UP000016936"/>
    </source>
</evidence>
<dbReference type="AlphaFoldDB" id="M2TQR9"/>
<evidence type="ECO:0000256" key="2">
    <source>
        <dbReference type="SAM" id="Phobius"/>
    </source>
</evidence>
<evidence type="ECO:0000256" key="1">
    <source>
        <dbReference type="SAM" id="MobiDB-lite"/>
    </source>
</evidence>
<protein>
    <submittedName>
        <fullName evidence="3">Uncharacterized protein</fullName>
    </submittedName>
</protein>
<evidence type="ECO:0000313" key="3">
    <source>
        <dbReference type="EMBL" id="EMD88854.1"/>
    </source>
</evidence>
<reference evidence="4" key="2">
    <citation type="journal article" date="2013" name="PLoS Genet.">
        <title>Comparative genome structure, secondary metabolite, and effector coding capacity across Cochliobolus pathogens.</title>
        <authorList>
            <person name="Condon B.J."/>
            <person name="Leng Y."/>
            <person name="Wu D."/>
            <person name="Bushley K.E."/>
            <person name="Ohm R.A."/>
            <person name="Otillar R."/>
            <person name="Martin J."/>
            <person name="Schackwitz W."/>
            <person name="Grimwood J."/>
            <person name="MohdZainudin N."/>
            <person name="Xue C."/>
            <person name="Wang R."/>
            <person name="Manning V.A."/>
            <person name="Dhillon B."/>
            <person name="Tu Z.J."/>
            <person name="Steffenson B.J."/>
            <person name="Salamov A."/>
            <person name="Sun H."/>
            <person name="Lowry S."/>
            <person name="LaButti K."/>
            <person name="Han J."/>
            <person name="Copeland A."/>
            <person name="Lindquist E."/>
            <person name="Barry K."/>
            <person name="Schmutz J."/>
            <person name="Baker S.E."/>
            <person name="Ciuffetti L.M."/>
            <person name="Grigoriev I.V."/>
            <person name="Zhong S."/>
            <person name="Turgeon B.G."/>
        </authorList>
    </citation>
    <scope>NUCLEOTIDE SEQUENCE [LARGE SCALE GENOMIC DNA]</scope>
    <source>
        <strain evidence="4">C5 / ATCC 48332 / race O</strain>
    </source>
</reference>
<keyword evidence="2" id="KW-0812">Transmembrane</keyword>
<accession>M2TQR9</accession>
<feature type="compositionally biased region" description="Basic and acidic residues" evidence="1">
    <location>
        <begin position="121"/>
        <end position="135"/>
    </location>
</feature>